<comment type="caution">
    <text evidence="1">The sequence shown here is derived from an EMBL/GenBank/DDBJ whole genome shotgun (WGS) entry which is preliminary data.</text>
</comment>
<reference evidence="1" key="1">
    <citation type="submission" date="2021-02" db="EMBL/GenBank/DDBJ databases">
        <title>First Annotated Genome of the Yellow-green Alga Tribonema minus.</title>
        <authorList>
            <person name="Mahan K.M."/>
        </authorList>
    </citation>
    <scope>NUCLEOTIDE SEQUENCE</scope>
    <source>
        <strain evidence="1">UTEX B ZZ1240</strain>
    </source>
</reference>
<dbReference type="Proteomes" id="UP000664859">
    <property type="component" value="Unassembled WGS sequence"/>
</dbReference>
<dbReference type="AlphaFoldDB" id="A0A835YUZ2"/>
<sequence length="466" mass="50610">MEEQVEALIERVLAVSATNKWSLQRTWARLPEAERSPFAIQALQNAPMVFLCTNLTKGARGAAKMGIGWVLKQHYCDDPETAMYQLVHPARPEAGRVGVTNEADGTNGPGFDACTEVLTAALQAVHLPGDSLPQRQQQQQIFEAGYQAGARLHDTRCQRLAALQHMTASAAVPVEGADCTALEEELAAAVERVQSKLRAVSVNAQTLHEQVTASGQLALQQAAQAACNDVILTNRLAPIADTNSAPPEAFQPCLEDDNAALAPADVEPGEPPAAAAGPAPVSTVPVNVEQERVAAEVLLAIYNYNVGEEFTVWALKITHYHHTVDQRTYLGQQLQRSSRPLCMKHSVPLGHPCCLLPGPRLTCLAISDDECAIDYIDCPTEHALICVDQQRCALASMQQQQHVAAPGLPANDNPLQLRQLEGRSFNAGSRAGVKVTVYDGSAMLWRVAQQILSFVRRELERRWEHS</sequence>
<organism evidence="1 2">
    <name type="scientific">Tribonema minus</name>
    <dbReference type="NCBI Taxonomy" id="303371"/>
    <lineage>
        <taxon>Eukaryota</taxon>
        <taxon>Sar</taxon>
        <taxon>Stramenopiles</taxon>
        <taxon>Ochrophyta</taxon>
        <taxon>PX clade</taxon>
        <taxon>Xanthophyceae</taxon>
        <taxon>Tribonematales</taxon>
        <taxon>Tribonemataceae</taxon>
        <taxon>Tribonema</taxon>
    </lineage>
</organism>
<evidence type="ECO:0000313" key="2">
    <source>
        <dbReference type="Proteomes" id="UP000664859"/>
    </source>
</evidence>
<evidence type="ECO:0000313" key="1">
    <source>
        <dbReference type="EMBL" id="KAG5181821.1"/>
    </source>
</evidence>
<keyword evidence="2" id="KW-1185">Reference proteome</keyword>
<accession>A0A835YUZ2</accession>
<protein>
    <submittedName>
        <fullName evidence="1">Uncharacterized protein</fullName>
    </submittedName>
</protein>
<gene>
    <name evidence="1" type="ORF">JKP88DRAFT_245981</name>
</gene>
<dbReference type="EMBL" id="JAFCMP010000290">
    <property type="protein sequence ID" value="KAG5181821.1"/>
    <property type="molecule type" value="Genomic_DNA"/>
</dbReference>
<name>A0A835YUZ2_9STRA</name>
<proteinExistence type="predicted"/>